<feature type="region of interest" description="Disordered" evidence="3">
    <location>
        <begin position="106"/>
        <end position="127"/>
    </location>
</feature>
<evidence type="ECO:0000256" key="1">
    <source>
        <dbReference type="ARBA" id="ARBA00008858"/>
    </source>
</evidence>
<dbReference type="OrthoDB" id="4153866at2759"/>
<evidence type="ECO:0000256" key="2">
    <source>
        <dbReference type="ARBA" id="ARBA00014286"/>
    </source>
</evidence>
<evidence type="ECO:0000313" key="5">
    <source>
        <dbReference type="EMBL" id="KAE8342614.1"/>
    </source>
</evidence>
<feature type="transmembrane region" description="Helical" evidence="4">
    <location>
        <begin position="145"/>
        <end position="174"/>
    </location>
</feature>
<reference evidence="5" key="1">
    <citation type="submission" date="2019-04" db="EMBL/GenBank/DDBJ databases">
        <title>Friends and foes A comparative genomics study of 23 Aspergillus species from section Flavi.</title>
        <authorList>
            <consortium name="DOE Joint Genome Institute"/>
            <person name="Kjaerbolling I."/>
            <person name="Vesth T."/>
            <person name="Frisvad J.C."/>
            <person name="Nybo J.L."/>
            <person name="Theobald S."/>
            <person name="Kildgaard S."/>
            <person name="Isbrandt T."/>
            <person name="Kuo A."/>
            <person name="Sato A."/>
            <person name="Lyhne E.K."/>
            <person name="Kogle M.E."/>
            <person name="Wiebenga A."/>
            <person name="Kun R.S."/>
            <person name="Lubbers R.J."/>
            <person name="Makela M.R."/>
            <person name="Barry K."/>
            <person name="Chovatia M."/>
            <person name="Clum A."/>
            <person name="Daum C."/>
            <person name="Haridas S."/>
            <person name="He G."/>
            <person name="LaButti K."/>
            <person name="Lipzen A."/>
            <person name="Mondo S."/>
            <person name="Riley R."/>
            <person name="Salamov A."/>
            <person name="Simmons B.A."/>
            <person name="Magnuson J.K."/>
            <person name="Henrissat B."/>
            <person name="Mortensen U.H."/>
            <person name="Larsen T.O."/>
            <person name="Devries R.P."/>
            <person name="Grigoriev I.V."/>
            <person name="Machida M."/>
            <person name="Baker S.E."/>
            <person name="Andersen M.R."/>
        </authorList>
    </citation>
    <scope>NUCLEOTIDE SEQUENCE</scope>
    <source>
        <strain evidence="5">CBS 117612</strain>
    </source>
</reference>
<dbReference type="GO" id="GO:0006629">
    <property type="term" value="P:lipid metabolic process"/>
    <property type="evidence" value="ECO:0007669"/>
    <property type="project" value="InterPro"/>
</dbReference>
<dbReference type="Proteomes" id="UP000325558">
    <property type="component" value="Unassembled WGS sequence"/>
</dbReference>
<keyword evidence="4" id="KW-1133">Transmembrane helix</keyword>
<dbReference type="EMBL" id="ML737133">
    <property type="protein sequence ID" value="KAE8342614.1"/>
    <property type="molecule type" value="Genomic_DNA"/>
</dbReference>
<feature type="compositionally biased region" description="Polar residues" evidence="3">
    <location>
        <begin position="402"/>
        <end position="411"/>
    </location>
</feature>
<name>A0A5N6YAX4_9EURO</name>
<dbReference type="SUPFAM" id="SSF51695">
    <property type="entry name" value="PLC-like phosphodiesterases"/>
    <property type="match status" value="1"/>
</dbReference>
<dbReference type="InterPro" id="IPR051236">
    <property type="entry name" value="HAT_RTT109-like"/>
</dbReference>
<keyword evidence="4" id="KW-0472">Membrane</keyword>
<sequence length="522" mass="58675">MLDLSLPCLYSCGISIGKALWPRMSSPSRSPLVSNSTRIATPHASNDTFDCYRDSEDVELKAGLKESKLSVKESVGDEGNELGLLSGSTRLENLPAWRRGLAATSPFTAPENKESDDDELPLLANSSHSPNYSRRRCRRPKLPRCVLFPLLGFFIMLGIIQFIIIACGIVITFFSDDPGRLSILRWQHEERLGANVSHWPTDFTRDIVPVGCHSHNDYWRPVPLFSAIQAGCIGVEADVWLFDDELYVGHTTSSLTRQRTLRNLYINPLIRILEKQNPTAKLHPTVDQSLQGVFDTDPSQSLILLIDFKTDGEATWNTVVEQLSPLRRRGYLTHFNGTDVVKGPITVVGTGNTPFNMVAANTTYRDIFFDAPLERLAEDYGMDNAGSQGSEDNIPGDEGVMTSRSNENVGQGLSGLSGDEIGPGTFNWTNSYYASVSFRQSIGFPWLFHLSDRQIDKMKAQIRGAHQRGLKVRYWELPSWPRSLRNHIWTVLIREGVDILNVDDLQSATKQDWSPKFFDWWH</sequence>
<evidence type="ECO:0000256" key="4">
    <source>
        <dbReference type="SAM" id="Phobius"/>
    </source>
</evidence>
<accession>A0A5N6YAX4</accession>
<organism evidence="5">
    <name type="scientific">Aspergillus arachidicola</name>
    <dbReference type="NCBI Taxonomy" id="656916"/>
    <lineage>
        <taxon>Eukaryota</taxon>
        <taxon>Fungi</taxon>
        <taxon>Dikarya</taxon>
        <taxon>Ascomycota</taxon>
        <taxon>Pezizomycotina</taxon>
        <taxon>Eurotiomycetes</taxon>
        <taxon>Eurotiomycetidae</taxon>
        <taxon>Eurotiales</taxon>
        <taxon>Aspergillaceae</taxon>
        <taxon>Aspergillus</taxon>
        <taxon>Aspergillus subgen. Circumdati</taxon>
    </lineage>
</organism>
<protein>
    <recommendedName>
        <fullName evidence="2">Altered inheritance of mitochondria protein 6</fullName>
    </recommendedName>
</protein>
<dbReference type="AlphaFoldDB" id="A0A5N6YAX4"/>
<dbReference type="InterPro" id="IPR017946">
    <property type="entry name" value="PLC-like_Pdiesterase_TIM-brl"/>
</dbReference>
<dbReference type="PANTHER" id="PTHR31571:SF1">
    <property type="entry name" value="ALTERED INHERITANCE OF MITOCHONDRIA PROTEIN 6"/>
    <property type="match status" value="1"/>
</dbReference>
<feature type="region of interest" description="Disordered" evidence="3">
    <location>
        <begin position="384"/>
        <end position="417"/>
    </location>
</feature>
<keyword evidence="4" id="KW-0812">Transmembrane</keyword>
<evidence type="ECO:0000256" key="3">
    <source>
        <dbReference type="SAM" id="MobiDB-lite"/>
    </source>
</evidence>
<proteinExistence type="inferred from homology"/>
<dbReference type="GO" id="GO:0008081">
    <property type="term" value="F:phosphoric diester hydrolase activity"/>
    <property type="evidence" value="ECO:0007669"/>
    <property type="project" value="InterPro"/>
</dbReference>
<dbReference type="PANTHER" id="PTHR31571">
    <property type="entry name" value="ALTERED INHERITANCE OF MITOCHONDRIA PROTEIN 6"/>
    <property type="match status" value="1"/>
</dbReference>
<gene>
    <name evidence="5" type="ORF">BDV24DRAFT_130125</name>
</gene>
<comment type="similarity">
    <text evidence="1">Belongs to the AIM6 family.</text>
</comment>